<dbReference type="EMBL" id="VIIS01001742">
    <property type="protein sequence ID" value="KAF0293533.1"/>
    <property type="molecule type" value="Genomic_DNA"/>
</dbReference>
<dbReference type="GO" id="GO:0015179">
    <property type="term" value="F:L-amino acid transmembrane transporter activity"/>
    <property type="evidence" value="ECO:0007669"/>
    <property type="project" value="TreeGrafter"/>
</dbReference>
<proteinExistence type="inferred from homology"/>
<dbReference type="GO" id="GO:0005283">
    <property type="term" value="F:amino acid:sodium symporter activity"/>
    <property type="evidence" value="ECO:0007669"/>
    <property type="project" value="TreeGrafter"/>
</dbReference>
<feature type="transmembrane region" description="Helical" evidence="11">
    <location>
        <begin position="488"/>
        <end position="514"/>
    </location>
</feature>
<keyword evidence="8" id="KW-0915">Sodium</keyword>
<feature type="transmembrane region" description="Helical" evidence="11">
    <location>
        <begin position="602"/>
        <end position="626"/>
    </location>
</feature>
<evidence type="ECO:0000256" key="8">
    <source>
        <dbReference type="PIRSR" id="PIRSR600175-1"/>
    </source>
</evidence>
<keyword evidence="4 11" id="KW-0812">Transmembrane</keyword>
<feature type="binding site" evidence="8">
    <location>
        <position position="463"/>
    </location>
    <ligand>
        <name>Na(+)</name>
        <dbReference type="ChEBI" id="CHEBI:29101"/>
        <label>1</label>
    </ligand>
</feature>
<feature type="binding site" evidence="8">
    <location>
        <position position="464"/>
    </location>
    <ligand>
        <name>Na(+)</name>
        <dbReference type="ChEBI" id="CHEBI:29101"/>
        <label>1</label>
    </ligand>
</feature>
<dbReference type="GO" id="GO:0089718">
    <property type="term" value="P:amino acid import across plasma membrane"/>
    <property type="evidence" value="ECO:0007669"/>
    <property type="project" value="TreeGrafter"/>
</dbReference>
<dbReference type="OrthoDB" id="6581954at2759"/>
<keyword evidence="6 11" id="KW-1133">Transmembrane helix</keyword>
<feature type="binding site" evidence="8">
    <location>
        <position position="100"/>
    </location>
    <ligand>
        <name>Na(+)</name>
        <dbReference type="ChEBI" id="CHEBI:29101"/>
        <label>1</label>
    </ligand>
</feature>
<feature type="transmembrane region" description="Helical" evidence="11">
    <location>
        <begin position="163"/>
        <end position="187"/>
    </location>
</feature>
<organism evidence="12 13">
    <name type="scientific">Amphibalanus amphitrite</name>
    <name type="common">Striped barnacle</name>
    <name type="synonym">Balanus amphitrite</name>
    <dbReference type="NCBI Taxonomy" id="1232801"/>
    <lineage>
        <taxon>Eukaryota</taxon>
        <taxon>Metazoa</taxon>
        <taxon>Ecdysozoa</taxon>
        <taxon>Arthropoda</taxon>
        <taxon>Crustacea</taxon>
        <taxon>Multicrustacea</taxon>
        <taxon>Cirripedia</taxon>
        <taxon>Thoracica</taxon>
        <taxon>Thoracicalcarea</taxon>
        <taxon>Balanomorpha</taxon>
        <taxon>Balanoidea</taxon>
        <taxon>Balanidae</taxon>
        <taxon>Amphibalaninae</taxon>
        <taxon>Amphibalanus</taxon>
    </lineage>
</organism>
<evidence type="ECO:0000256" key="3">
    <source>
        <dbReference type="ARBA" id="ARBA00022448"/>
    </source>
</evidence>
<evidence type="ECO:0000256" key="7">
    <source>
        <dbReference type="ARBA" id="ARBA00023136"/>
    </source>
</evidence>
<comment type="subcellular location">
    <subcellularLocation>
        <location evidence="1">Membrane</location>
        <topology evidence="1">Multi-pass membrane protein</topology>
    </subcellularLocation>
</comment>
<keyword evidence="13" id="KW-1185">Reference proteome</keyword>
<comment type="caution">
    <text evidence="12">The sequence shown here is derived from an EMBL/GenBank/DDBJ whole genome shotgun (WGS) entry which is preliminary data.</text>
</comment>
<reference evidence="12 13" key="1">
    <citation type="submission" date="2019-07" db="EMBL/GenBank/DDBJ databases">
        <title>Draft genome assembly of a fouling barnacle, Amphibalanus amphitrite (Darwin, 1854): The first reference genome for Thecostraca.</title>
        <authorList>
            <person name="Kim W."/>
        </authorList>
    </citation>
    <scope>NUCLEOTIDE SEQUENCE [LARGE SCALE GENOMIC DNA]</scope>
    <source>
        <strain evidence="12">SNU_AA5</strain>
        <tissue evidence="12">Soma without cirri and trophi</tissue>
    </source>
</reference>
<feature type="region of interest" description="Disordered" evidence="10">
    <location>
        <begin position="1"/>
        <end position="82"/>
    </location>
</feature>
<evidence type="ECO:0000256" key="9">
    <source>
        <dbReference type="PIRSR" id="PIRSR600175-2"/>
    </source>
</evidence>
<gene>
    <name evidence="12" type="primary">Slc6a5_2</name>
    <name evidence="12" type="ORF">FJT64_000867</name>
</gene>
<feature type="transmembrane region" description="Helical" evidence="11">
    <location>
        <begin position="278"/>
        <end position="297"/>
    </location>
</feature>
<keyword evidence="7 11" id="KW-0472">Membrane</keyword>
<dbReference type="GO" id="GO:0046872">
    <property type="term" value="F:metal ion binding"/>
    <property type="evidence" value="ECO:0007669"/>
    <property type="project" value="UniProtKB-KW"/>
</dbReference>
<evidence type="ECO:0000313" key="13">
    <source>
        <dbReference type="Proteomes" id="UP000440578"/>
    </source>
</evidence>
<dbReference type="GO" id="GO:0005886">
    <property type="term" value="C:plasma membrane"/>
    <property type="evidence" value="ECO:0007669"/>
    <property type="project" value="TreeGrafter"/>
</dbReference>
<keyword evidence="9" id="KW-1015">Disulfide bond</keyword>
<feature type="binding site" evidence="8">
    <location>
        <position position="104"/>
    </location>
    <ligand>
        <name>Na(+)</name>
        <dbReference type="ChEBI" id="CHEBI:29101"/>
        <label>1</label>
    </ligand>
</feature>
<feature type="disulfide bond" evidence="9">
    <location>
        <begin position="204"/>
        <end position="214"/>
    </location>
</feature>
<protein>
    <submittedName>
        <fullName evidence="12">Sodium-and chloride-dependent glycine transporter 2</fullName>
    </submittedName>
</protein>
<feature type="compositionally biased region" description="Polar residues" evidence="10">
    <location>
        <begin position="15"/>
        <end position="32"/>
    </location>
</feature>
<dbReference type="PRINTS" id="PR00176">
    <property type="entry name" value="NANEUSMPORT"/>
</dbReference>
<dbReference type="EMBL" id="VIIS01001742">
    <property type="protein sequence ID" value="KAF0293534.1"/>
    <property type="molecule type" value="Genomic_DNA"/>
</dbReference>
<keyword evidence="3" id="KW-0813">Transport</keyword>
<keyword evidence="5" id="KW-0769">Symport</keyword>
<feature type="transmembrane region" description="Helical" evidence="11">
    <location>
        <begin position="446"/>
        <end position="468"/>
    </location>
</feature>
<sequence>MPRIGGEMTEKKAQNGASEQNGQTSQNGQGVQNGAKAPGSNWRSNYVPAILESDKGAKSPADTEKAPGGPEDPVSEDEHPDRGQWGSKWEFIFSCVGLSVGIGNVWRFPALAYENGGGAFLIPYIIILVLVGKPMYLMETALGQYSQLGPMSVWSMAPIMKGVGAAMVIISLIVSIYYNVIMCYTLFFTFASFQSGSIAPWSWCNTELFATDNCYVRNASFPTCKALQKLVETNKTDMLPEMGVNCHNRSELAAQQYFERYVLKLGPMLDEPGDIGSMNWQLALCLLLSWIIVFFCLMKGVKSSGKVVYVTATVPYMFLIAILAYGCTLDGAIDGIKFFFIPKWERLADVTVWQKAAEQMFFSLSVSWGGLIMFGSYNKFNHKVHIDAMVISSLDFLTSIIASVAVFSILGSMARSGGVEVGDVVKSGQNLAFIAFPEAIGNVPGWQLWSVLFFLMLYTLGLDSEFALLETFTTAIYDTIPSSRNYKVLITFAASSSCFLLGLPCVSQAGPYVLKLMDTFGGLGVMLIAVFELVGIMWVYGVNRFCDNIQFMNDFKPSIVFKVCWVLIAPFMLGIIFVYSTYQFEPPTYGDEEYPTWAVGVGWALAGVSVLQIPIWGLCVLVYYTFKGNFLQSFRPLPSWGPGDKEARKRLLSVRGQLMRRDELHGADNAALEVE</sequence>
<feature type="transmembrane region" description="Helical" evidence="11">
    <location>
        <begin position="563"/>
        <end position="582"/>
    </location>
</feature>
<dbReference type="InterPro" id="IPR000175">
    <property type="entry name" value="Na/ntran_symport"/>
</dbReference>
<keyword evidence="8" id="KW-0479">Metal-binding</keyword>
<evidence type="ECO:0000313" key="12">
    <source>
        <dbReference type="EMBL" id="KAF0293533.1"/>
    </source>
</evidence>
<dbReference type="GO" id="GO:0015187">
    <property type="term" value="F:glycine transmembrane transporter activity"/>
    <property type="evidence" value="ECO:0007669"/>
    <property type="project" value="TreeGrafter"/>
</dbReference>
<feature type="transmembrane region" description="Helical" evidence="11">
    <location>
        <begin position="520"/>
        <end position="542"/>
    </location>
</feature>
<dbReference type="SUPFAM" id="SSF161070">
    <property type="entry name" value="SNF-like"/>
    <property type="match status" value="1"/>
</dbReference>
<evidence type="ECO:0000256" key="11">
    <source>
        <dbReference type="SAM" id="Phobius"/>
    </source>
</evidence>
<accession>A0A6A4VIW8</accession>
<dbReference type="Pfam" id="PF00209">
    <property type="entry name" value="SNF"/>
    <property type="match status" value="1"/>
</dbReference>
<feature type="binding site" evidence="8">
    <location>
        <position position="460"/>
    </location>
    <ligand>
        <name>Na(+)</name>
        <dbReference type="ChEBI" id="CHEBI:29101"/>
        <label>1</label>
    </ligand>
</feature>
<dbReference type="PANTHER" id="PTHR11616:SF236">
    <property type="entry name" value="TRANSPORTER"/>
    <property type="match status" value="1"/>
</dbReference>
<feature type="binding site" evidence="8">
    <location>
        <position position="97"/>
    </location>
    <ligand>
        <name>Na(+)</name>
        <dbReference type="ChEBI" id="CHEBI:29101"/>
        <label>1</label>
    </ligand>
</feature>
<dbReference type="InterPro" id="IPR037272">
    <property type="entry name" value="SNS_sf"/>
</dbReference>
<comment type="similarity">
    <text evidence="2">Belongs to the sodium:neurotransmitter symporter (SNF) (TC 2.A.22) family.</text>
</comment>
<feature type="transmembrane region" description="Helical" evidence="11">
    <location>
        <begin position="121"/>
        <end position="142"/>
    </location>
</feature>
<evidence type="ECO:0000256" key="4">
    <source>
        <dbReference type="ARBA" id="ARBA00022692"/>
    </source>
</evidence>
<evidence type="ECO:0000256" key="1">
    <source>
        <dbReference type="ARBA" id="ARBA00004141"/>
    </source>
</evidence>
<dbReference type="Proteomes" id="UP000440578">
    <property type="component" value="Unassembled WGS sequence"/>
</dbReference>
<evidence type="ECO:0000256" key="2">
    <source>
        <dbReference type="ARBA" id="ARBA00006459"/>
    </source>
</evidence>
<feature type="compositionally biased region" description="Basic and acidic residues" evidence="10">
    <location>
        <begin position="52"/>
        <end position="65"/>
    </location>
</feature>
<dbReference type="PROSITE" id="PS50267">
    <property type="entry name" value="NA_NEUROTRAN_SYMP_3"/>
    <property type="match status" value="1"/>
</dbReference>
<evidence type="ECO:0000256" key="5">
    <source>
        <dbReference type="ARBA" id="ARBA00022847"/>
    </source>
</evidence>
<dbReference type="PANTHER" id="PTHR11616">
    <property type="entry name" value="SODIUM/CHLORIDE DEPENDENT TRANSPORTER"/>
    <property type="match status" value="1"/>
</dbReference>
<feature type="binding site" evidence="8">
    <location>
        <position position="363"/>
    </location>
    <ligand>
        <name>Na(+)</name>
        <dbReference type="ChEBI" id="CHEBI:29101"/>
        <label>1</label>
    </ligand>
</feature>
<evidence type="ECO:0000256" key="10">
    <source>
        <dbReference type="SAM" id="MobiDB-lite"/>
    </source>
</evidence>
<feature type="transmembrane region" description="Helical" evidence="11">
    <location>
        <begin position="360"/>
        <end position="377"/>
    </location>
</feature>
<feature type="transmembrane region" description="Helical" evidence="11">
    <location>
        <begin position="389"/>
        <end position="410"/>
    </location>
</feature>
<evidence type="ECO:0000256" key="6">
    <source>
        <dbReference type="ARBA" id="ARBA00022989"/>
    </source>
</evidence>
<name>A0A6A4VIW8_AMPAM</name>
<feature type="transmembrane region" description="Helical" evidence="11">
    <location>
        <begin position="318"/>
        <end position="340"/>
    </location>
</feature>
<dbReference type="AlphaFoldDB" id="A0A6A4VIW8"/>